<dbReference type="EMBL" id="JAVFHQ010000020">
    <property type="protein sequence ID" value="KAK4545311.1"/>
    <property type="molecule type" value="Genomic_DNA"/>
</dbReference>
<evidence type="ECO:0000256" key="1">
    <source>
        <dbReference type="SAM" id="MobiDB-lite"/>
    </source>
</evidence>
<reference evidence="2 3" key="1">
    <citation type="submission" date="2021-11" db="EMBL/GenBank/DDBJ databases">
        <title>Black yeast isolated from Biological Soil Crust.</title>
        <authorList>
            <person name="Kurbessoian T."/>
        </authorList>
    </citation>
    <scope>NUCLEOTIDE SEQUENCE [LARGE SCALE GENOMIC DNA]</scope>
    <source>
        <strain evidence="2 3">CCFEE 5522</strain>
    </source>
</reference>
<feature type="compositionally biased region" description="Polar residues" evidence="1">
    <location>
        <begin position="75"/>
        <end position="90"/>
    </location>
</feature>
<feature type="compositionally biased region" description="Polar residues" evidence="1">
    <location>
        <begin position="269"/>
        <end position="286"/>
    </location>
</feature>
<feature type="compositionally biased region" description="Basic and acidic residues" evidence="1">
    <location>
        <begin position="31"/>
        <end position="44"/>
    </location>
</feature>
<evidence type="ECO:0000313" key="2">
    <source>
        <dbReference type="EMBL" id="KAK4545311.1"/>
    </source>
</evidence>
<comment type="caution">
    <text evidence="2">The sequence shown here is derived from an EMBL/GenBank/DDBJ whole genome shotgun (WGS) entry which is preliminary data.</text>
</comment>
<evidence type="ECO:0000313" key="3">
    <source>
        <dbReference type="Proteomes" id="UP001324427"/>
    </source>
</evidence>
<name>A0AAV9JIS1_9PEZI</name>
<dbReference type="AlphaFoldDB" id="A0AAV9JIS1"/>
<feature type="region of interest" description="Disordered" evidence="1">
    <location>
        <begin position="265"/>
        <end position="294"/>
    </location>
</feature>
<feature type="region of interest" description="Disordered" evidence="1">
    <location>
        <begin position="572"/>
        <end position="619"/>
    </location>
</feature>
<feature type="compositionally biased region" description="Polar residues" evidence="1">
    <location>
        <begin position="141"/>
        <end position="150"/>
    </location>
</feature>
<proteinExistence type="predicted"/>
<protein>
    <recommendedName>
        <fullName evidence="4">Pathway-specific nitrogen regulator</fullName>
    </recommendedName>
</protein>
<feature type="compositionally biased region" description="Basic and acidic residues" evidence="1">
    <location>
        <begin position="411"/>
        <end position="437"/>
    </location>
</feature>
<sequence>MARPSKDHPFTIYDDSGIPTPDSGYEPSFDEAVKERLGDWREEADGCAEDGDGGGEEHNGNGEQADDERRRESAFTRTSISSLPESTYQTDNERTHKPYTPPVIRPSFRRPESVRRMQMTSPPPFSSRSPRQSILRHSRSRTGTPQSLRSANAGGSPRIRRRILSEDTQQEEQEDVRRQYPLVLLHVTLLPITLLWSAEAMQELLPRSFRDNLQLLRSKLSDTMLQRGLLIPHPRAEYELLEERLLEALELREERVTKCGHFHKPRGSLVSSTSSAEEGSTDSGLGSSIEGLPSVDEDEDMCTTCQQPIKFTKAGPAAGADSRKWSIKVYAANGLMRASAWTAAWSEMERVDVEILPWISEDVRKSLDLRREEEEHYESQGREEEDERIRAVVEEQVRLAHEQMSWEAEETERRIRDRQDARHHEQTHASANAEKKPPNGLSNPAHTKDVGLSDLPQVYRPSEIPLSVLLRNYVMLLAQDRRNVAIFALAMLLLLFGIRSSASAATLNATTPFEEACVPMQYETHIATLADMIGQNTTLAEVQDAPIKEDGNINVTGLGELVVDGMAGAADEVSESEQGAISDDMTAEQPGLEQEEEREEEMHMLETSVDVDDGPTIPV</sequence>
<dbReference type="Proteomes" id="UP001324427">
    <property type="component" value="Unassembled WGS sequence"/>
</dbReference>
<feature type="compositionally biased region" description="Acidic residues" evidence="1">
    <location>
        <begin position="45"/>
        <end position="54"/>
    </location>
</feature>
<evidence type="ECO:0008006" key="4">
    <source>
        <dbReference type="Google" id="ProtNLM"/>
    </source>
</evidence>
<organism evidence="2 3">
    <name type="scientific">Oleoguttula mirabilis</name>
    <dbReference type="NCBI Taxonomy" id="1507867"/>
    <lineage>
        <taxon>Eukaryota</taxon>
        <taxon>Fungi</taxon>
        <taxon>Dikarya</taxon>
        <taxon>Ascomycota</taxon>
        <taxon>Pezizomycotina</taxon>
        <taxon>Dothideomycetes</taxon>
        <taxon>Dothideomycetidae</taxon>
        <taxon>Mycosphaerellales</taxon>
        <taxon>Teratosphaeriaceae</taxon>
        <taxon>Oleoguttula</taxon>
    </lineage>
</organism>
<accession>A0AAV9JIS1</accession>
<feature type="region of interest" description="Disordered" evidence="1">
    <location>
        <begin position="403"/>
        <end position="454"/>
    </location>
</feature>
<keyword evidence="3" id="KW-1185">Reference proteome</keyword>
<feature type="region of interest" description="Disordered" evidence="1">
    <location>
        <begin position="1"/>
        <end position="175"/>
    </location>
</feature>
<gene>
    <name evidence="2" type="ORF">LTR36_003491</name>
</gene>